<gene>
    <name evidence="3" type="ORF">VSX56_05790</name>
</gene>
<dbReference type="Pfam" id="PF13464">
    <property type="entry name" value="RodZ_C"/>
    <property type="match status" value="1"/>
</dbReference>
<dbReference type="Gene3D" id="1.10.260.40">
    <property type="entry name" value="lambda repressor-like DNA-binding domains"/>
    <property type="match status" value="1"/>
</dbReference>
<proteinExistence type="predicted"/>
<dbReference type="InterPro" id="IPR025194">
    <property type="entry name" value="RodZ-like_C"/>
</dbReference>
<dbReference type="Proteomes" id="UP001438953">
    <property type="component" value="Unassembled WGS sequence"/>
</dbReference>
<name>A0ABV1SEG5_9RHOB</name>
<keyword evidence="4" id="KW-1185">Reference proteome</keyword>
<evidence type="ECO:0000313" key="3">
    <source>
        <dbReference type="EMBL" id="MER5171285.1"/>
    </source>
</evidence>
<reference evidence="3 4" key="2">
    <citation type="submission" date="2024-06" db="EMBL/GenBank/DDBJ databases">
        <title>Thioclava kandeliae sp. nov. from a rhizosphere soil sample of Kandelia candel in a mangrove.</title>
        <authorList>
            <person name="Mu T."/>
        </authorList>
    </citation>
    <scope>NUCLEOTIDE SEQUENCE [LARGE SCALE GENOMIC DNA]</scope>
    <source>
        <strain evidence="3 4">CPCC 100088</strain>
    </source>
</reference>
<evidence type="ECO:0000259" key="2">
    <source>
        <dbReference type="Pfam" id="PF13464"/>
    </source>
</evidence>
<dbReference type="EMBL" id="JAYWLC010000003">
    <property type="protein sequence ID" value="MER5171285.1"/>
    <property type="molecule type" value="Genomic_DNA"/>
</dbReference>
<sequence length="414" mass="43475">MQDDVQPKGFEDYDLRLGDLMRGERATLSKSLLDVQRELRIRAAYIAGIESCDLSAFDAPSFVSGYVRSYARYLNLDPDWAFERFCFESGFVPTHGMAQHGQPHKVSASAGNKPVNGLGSPNPVFLPKTDSLWSRIEPRAIGSLLVLAVLAGGIGYGGWSVLQEVQRVNLTPVDQQPSVVAQLDPLSSVEGGSADPVESAQDTTADDSLDRLFRPATLDTPVLIARDGPIASIDPNKTGVLAGQTQTAAADMATQKPDAQSAINQAIAQAMGQGQAVPAPAAADGSEGVQVTAANAADVEILAVRPSWVRVRAADGSVLLEKVMNAGERYTLPKLAEPPTLRTGESGAIYFAVNGVAHGPVGARGAVTKNITLSADALSQRFAVADPQKDSALTSMFAVADAGQAIADPTPKTE</sequence>
<accession>A0ABV1SEG5</accession>
<evidence type="ECO:0000256" key="1">
    <source>
        <dbReference type="SAM" id="MobiDB-lite"/>
    </source>
</evidence>
<dbReference type="PANTHER" id="PTHR34475:SF1">
    <property type="entry name" value="CYTOSKELETON PROTEIN RODZ"/>
    <property type="match status" value="1"/>
</dbReference>
<comment type="caution">
    <text evidence="3">The sequence shown here is derived from an EMBL/GenBank/DDBJ whole genome shotgun (WGS) entry which is preliminary data.</text>
</comment>
<feature type="region of interest" description="Disordered" evidence="1">
    <location>
        <begin position="186"/>
        <end position="206"/>
    </location>
</feature>
<dbReference type="Pfam" id="PF13413">
    <property type="entry name" value="HTH_25"/>
    <property type="match status" value="1"/>
</dbReference>
<protein>
    <submittedName>
        <fullName evidence="3">RodZ domain-containing protein</fullName>
    </submittedName>
</protein>
<reference evidence="3 4" key="1">
    <citation type="submission" date="2024-01" db="EMBL/GenBank/DDBJ databases">
        <authorList>
            <person name="Deng Y."/>
            <person name="Su J."/>
        </authorList>
    </citation>
    <scope>NUCLEOTIDE SEQUENCE [LARGE SCALE GENOMIC DNA]</scope>
    <source>
        <strain evidence="3 4">CPCC 100088</strain>
    </source>
</reference>
<organism evidence="3 4">
    <name type="scientific">Thioclava kandeliae</name>
    <dbReference type="NCBI Taxonomy" id="3070818"/>
    <lineage>
        <taxon>Bacteria</taxon>
        <taxon>Pseudomonadati</taxon>
        <taxon>Pseudomonadota</taxon>
        <taxon>Alphaproteobacteria</taxon>
        <taxon>Rhodobacterales</taxon>
        <taxon>Paracoccaceae</taxon>
        <taxon>Thioclava</taxon>
    </lineage>
</organism>
<dbReference type="InterPro" id="IPR010982">
    <property type="entry name" value="Lambda_DNA-bd_dom_sf"/>
</dbReference>
<feature type="domain" description="Cytoskeleton protein RodZ-like C-terminal" evidence="2">
    <location>
        <begin position="302"/>
        <end position="372"/>
    </location>
</feature>
<dbReference type="PANTHER" id="PTHR34475">
    <property type="match status" value="1"/>
</dbReference>
<dbReference type="InterPro" id="IPR050400">
    <property type="entry name" value="Bact_Cytoskel_RodZ"/>
</dbReference>
<evidence type="ECO:0000313" key="4">
    <source>
        <dbReference type="Proteomes" id="UP001438953"/>
    </source>
</evidence>